<comment type="caution">
    <text evidence="1">The sequence shown here is derived from an EMBL/GenBank/DDBJ whole genome shotgun (WGS) entry which is preliminary data.</text>
</comment>
<sequence length="107" mass="12540">MCAEHKLIAISQNNKGWVYVKEELRSQEVIAIFDTDRYVHSIRIAPTQSAGLERLLQCSYDSLVQVLYDKLKQDDYYLIDLMDVLDRCEIIYQYSIEAGNFIKFRPA</sequence>
<evidence type="ECO:0000313" key="1">
    <source>
        <dbReference type="EMBL" id="KXB35311.1"/>
    </source>
</evidence>
<organism evidence="1 2">
    <name type="scientific">Atopobium deltae</name>
    <dbReference type="NCBI Taxonomy" id="1393034"/>
    <lineage>
        <taxon>Bacteria</taxon>
        <taxon>Bacillati</taxon>
        <taxon>Actinomycetota</taxon>
        <taxon>Coriobacteriia</taxon>
        <taxon>Coriobacteriales</taxon>
        <taxon>Atopobiaceae</taxon>
        <taxon>Atopobium</taxon>
    </lineage>
</organism>
<keyword evidence="2" id="KW-1185">Reference proteome</keyword>
<dbReference type="OrthoDB" id="5687299at2"/>
<dbReference type="Proteomes" id="UP000070675">
    <property type="component" value="Unassembled WGS sequence"/>
</dbReference>
<evidence type="ECO:0000313" key="2">
    <source>
        <dbReference type="Proteomes" id="UP000070675"/>
    </source>
</evidence>
<name>A0A133XWL0_9ACTN</name>
<dbReference type="STRING" id="1393034.HMPREF3192_00394"/>
<dbReference type="PATRIC" id="fig|1393034.3.peg.381"/>
<protein>
    <submittedName>
        <fullName evidence="1">Uncharacterized protein</fullName>
    </submittedName>
</protein>
<dbReference type="AlphaFoldDB" id="A0A133XWL0"/>
<dbReference type="EMBL" id="LSCR01000005">
    <property type="protein sequence ID" value="KXB35311.1"/>
    <property type="molecule type" value="Genomic_DNA"/>
</dbReference>
<proteinExistence type="predicted"/>
<reference evidence="2" key="1">
    <citation type="submission" date="2016-01" db="EMBL/GenBank/DDBJ databases">
        <authorList>
            <person name="Mitreva M."/>
            <person name="Pepin K.H."/>
            <person name="Mihindukulasuriya K.A."/>
            <person name="Fulton R."/>
            <person name="Fronick C."/>
            <person name="O'Laughlin M."/>
            <person name="Miner T."/>
            <person name="Herter B."/>
            <person name="Rosa B.A."/>
            <person name="Cordes M."/>
            <person name="Tomlinson C."/>
            <person name="Wollam A."/>
            <person name="Palsikar V.B."/>
            <person name="Mardis E.R."/>
            <person name="Wilson R.K."/>
        </authorList>
    </citation>
    <scope>NUCLEOTIDE SEQUENCE [LARGE SCALE GENOMIC DNA]</scope>
    <source>
        <strain evidence="2">DNF00019</strain>
    </source>
</reference>
<gene>
    <name evidence="1" type="ORF">HMPREF3192_00394</name>
</gene>
<dbReference type="RefSeq" id="WP_066304794.1">
    <property type="nucleotide sequence ID" value="NZ_KQ959486.1"/>
</dbReference>
<accession>A0A133XWL0</accession>